<feature type="domain" description="Copper amine oxidase-like N-terminal" evidence="2">
    <location>
        <begin position="417"/>
        <end position="526"/>
    </location>
</feature>
<name>A0A9D1SZJ6_9FIRM</name>
<protein>
    <submittedName>
        <fullName evidence="3">Copper amine oxidase N-terminal domain-containing protein</fullName>
    </submittedName>
</protein>
<reference evidence="3" key="2">
    <citation type="journal article" date="2021" name="PeerJ">
        <title>Extensive microbial diversity within the chicken gut microbiome revealed by metagenomics and culture.</title>
        <authorList>
            <person name="Gilroy R."/>
            <person name="Ravi A."/>
            <person name="Getino M."/>
            <person name="Pursley I."/>
            <person name="Horton D.L."/>
            <person name="Alikhan N.F."/>
            <person name="Baker D."/>
            <person name="Gharbi K."/>
            <person name="Hall N."/>
            <person name="Watson M."/>
            <person name="Adriaenssens E.M."/>
            <person name="Foster-Nyarko E."/>
            <person name="Jarju S."/>
            <person name="Secka A."/>
            <person name="Antonio M."/>
            <person name="Oren A."/>
            <person name="Chaudhuri R.R."/>
            <person name="La Ragione R."/>
            <person name="Hildebrand F."/>
            <person name="Pallen M.J."/>
        </authorList>
    </citation>
    <scope>NUCLEOTIDE SEQUENCE</scope>
    <source>
        <strain evidence="3">4920</strain>
    </source>
</reference>
<feature type="chain" id="PRO_5039675532" evidence="1">
    <location>
        <begin position="26"/>
        <end position="531"/>
    </location>
</feature>
<dbReference type="AlphaFoldDB" id="A0A9D1SZJ6"/>
<evidence type="ECO:0000259" key="2">
    <source>
        <dbReference type="Pfam" id="PF07833"/>
    </source>
</evidence>
<feature type="signal peptide" evidence="1">
    <location>
        <begin position="1"/>
        <end position="25"/>
    </location>
</feature>
<organism evidence="3 4">
    <name type="scientific">Candidatus Aphodoplasma excrementigallinarum</name>
    <dbReference type="NCBI Taxonomy" id="2840673"/>
    <lineage>
        <taxon>Bacteria</taxon>
        <taxon>Bacillati</taxon>
        <taxon>Bacillota</taxon>
        <taxon>Clostridia</taxon>
        <taxon>Eubacteriales</taxon>
        <taxon>Candidatus Aphodoplasma</taxon>
    </lineage>
</organism>
<comment type="caution">
    <text evidence="3">The sequence shown here is derived from an EMBL/GenBank/DDBJ whole genome shotgun (WGS) entry which is preliminary data.</text>
</comment>
<dbReference type="SUPFAM" id="SSF110296">
    <property type="entry name" value="Oligoxyloglucan reducing end-specific cellobiohydrolase"/>
    <property type="match status" value="1"/>
</dbReference>
<evidence type="ECO:0000313" key="3">
    <source>
        <dbReference type="EMBL" id="HIV02037.1"/>
    </source>
</evidence>
<dbReference type="Gene3D" id="3.30.457.10">
    <property type="entry name" value="Copper amine oxidase-like, N-terminal domain"/>
    <property type="match status" value="1"/>
</dbReference>
<dbReference type="Pfam" id="PF07833">
    <property type="entry name" value="Cu_amine_oxidN1"/>
    <property type="match status" value="1"/>
</dbReference>
<evidence type="ECO:0000256" key="1">
    <source>
        <dbReference type="SAM" id="SignalP"/>
    </source>
</evidence>
<dbReference type="InterPro" id="IPR036582">
    <property type="entry name" value="Mao_N_sf"/>
</dbReference>
<gene>
    <name evidence="3" type="ORF">IAC74_00575</name>
</gene>
<dbReference type="Proteomes" id="UP000886743">
    <property type="component" value="Unassembled WGS sequence"/>
</dbReference>
<sequence length="531" mass="58946">MRKITGTIITALAVCFTLLYHTAFAENYTYFDIVNTNYPEDSIVSDNVTYVGGVYYMSTQTGGLFYSHDAKGWHYIDGSDRARVISDRKRYSDRLIVFSDGYLASSYDGASWTLLHQFLPDTVVHYDNGAYIAFEKESADQQGGTLYFSYDAETWIRPTEARVLDGRFTVNQYRDKYIINGINTESGTVSAVLLFNGSVYTLPYDYVEYDTRSGNYAGIKKTESSVELYLGTSPDALAPVALPTDTTATNASYYDGSFYIASIHDNTFSDVYKSNPDGTWLSYGLFYMPLYKTVDEEGSERGVYIMHDGYKNTVSIVILKNGESSYEMAGVTLANGVRFDMYGSVFGITTGDKPSNLLSTDGLNWHQVDEASAFSILNAHSLRGDYLFVDRTTDHTVLKPKGDPEDKIGEKGVEVRIDGWYIAFDQPPIIVNDRTLVPLRAIAESIGAGVEYDGATGTITLSKGGNVITMQVGGSVAHITYYDGAVYDAYLDTPATLVNDRTLVPVRFIGDTFGYYVDWQADTKTVWLTSK</sequence>
<keyword evidence="1" id="KW-0732">Signal</keyword>
<dbReference type="EMBL" id="DVOF01000012">
    <property type="protein sequence ID" value="HIV02037.1"/>
    <property type="molecule type" value="Genomic_DNA"/>
</dbReference>
<reference evidence="3" key="1">
    <citation type="submission" date="2020-10" db="EMBL/GenBank/DDBJ databases">
        <authorList>
            <person name="Gilroy R."/>
        </authorList>
    </citation>
    <scope>NUCLEOTIDE SEQUENCE</scope>
    <source>
        <strain evidence="3">4920</strain>
    </source>
</reference>
<dbReference type="InterPro" id="IPR012854">
    <property type="entry name" value="Cu_amine_oxidase-like_N"/>
</dbReference>
<evidence type="ECO:0000313" key="4">
    <source>
        <dbReference type="Proteomes" id="UP000886743"/>
    </source>
</evidence>
<dbReference type="SUPFAM" id="SSF55383">
    <property type="entry name" value="Copper amine oxidase, domain N"/>
    <property type="match status" value="1"/>
</dbReference>
<accession>A0A9D1SZJ6</accession>
<proteinExistence type="predicted"/>